<gene>
    <name evidence="2" type="ORF">SAMN05660429_01927</name>
</gene>
<keyword evidence="1" id="KW-1133">Transmembrane helix</keyword>
<protein>
    <submittedName>
        <fullName evidence="2">Uncharacterized protein</fullName>
    </submittedName>
</protein>
<dbReference type="EMBL" id="FOHK01000008">
    <property type="protein sequence ID" value="SET48568.1"/>
    <property type="molecule type" value="Genomic_DNA"/>
</dbReference>
<accession>A0A1I0ESU3</accession>
<dbReference type="AlphaFoldDB" id="A0A1I0ESU3"/>
<organism evidence="2 3">
    <name type="scientific">Thalassotalea agarivorans</name>
    <name type="common">Thalassomonas agarivorans</name>
    <dbReference type="NCBI Taxonomy" id="349064"/>
    <lineage>
        <taxon>Bacteria</taxon>
        <taxon>Pseudomonadati</taxon>
        <taxon>Pseudomonadota</taxon>
        <taxon>Gammaproteobacteria</taxon>
        <taxon>Alteromonadales</taxon>
        <taxon>Colwelliaceae</taxon>
        <taxon>Thalassotalea</taxon>
    </lineage>
</organism>
<evidence type="ECO:0000313" key="2">
    <source>
        <dbReference type="EMBL" id="SET48568.1"/>
    </source>
</evidence>
<evidence type="ECO:0000256" key="1">
    <source>
        <dbReference type="SAM" id="Phobius"/>
    </source>
</evidence>
<dbReference type="RefSeq" id="WP_093329618.1">
    <property type="nucleotide sequence ID" value="NZ_AP027363.1"/>
</dbReference>
<feature type="transmembrane region" description="Helical" evidence="1">
    <location>
        <begin position="49"/>
        <end position="76"/>
    </location>
</feature>
<keyword evidence="3" id="KW-1185">Reference proteome</keyword>
<name>A0A1I0ESU3_THASX</name>
<reference evidence="2 3" key="1">
    <citation type="submission" date="2016-10" db="EMBL/GenBank/DDBJ databases">
        <authorList>
            <person name="de Groot N.N."/>
        </authorList>
    </citation>
    <scope>NUCLEOTIDE SEQUENCE [LARGE SCALE GENOMIC DNA]</scope>
    <source>
        <strain evidence="2 3">DSM 19706</strain>
    </source>
</reference>
<dbReference type="STRING" id="349064.SAMN05660429_01927"/>
<keyword evidence="1" id="KW-0812">Transmembrane</keyword>
<dbReference type="Proteomes" id="UP000199308">
    <property type="component" value="Unassembled WGS sequence"/>
</dbReference>
<feature type="transmembrane region" description="Helical" evidence="1">
    <location>
        <begin position="7"/>
        <end position="29"/>
    </location>
</feature>
<evidence type="ECO:0000313" key="3">
    <source>
        <dbReference type="Proteomes" id="UP000199308"/>
    </source>
</evidence>
<proteinExistence type="predicted"/>
<keyword evidence="1" id="KW-0472">Membrane</keyword>
<sequence length="84" mass="9530">MTNSKVILIIASSLIFASFIIKSLIYSYINGVSRLRFGRTVSLQEDPVIYWISMSIKLFVVLLLFWLAIGLLRICLSDADTTEK</sequence>